<dbReference type="InterPro" id="IPR027417">
    <property type="entry name" value="P-loop_NTPase"/>
</dbReference>
<gene>
    <name evidence="5" type="ORF">DES41_12146</name>
</gene>
<sequence length="257" mass="27206">MTTASVPRLQAHGLTLRRRGRAVVDGVDLALPARGAVALVGPNGAGKSTLLSLLAGLLAPHAGRVLLDGADLASMPVARRAQAMGFMPQHFAPHWDLRVDELVAMRLQGQQAARDAGAVLQQAGLAAFAARHWSTLSGGEQARALLATVLATDPPALLADEPGAALDVRHRLALVEALAARGRERLVVVAMHDLDLAFQHFARVIVLDRGRIALDGGAELLHAPALDAVFGVHFERVAVPPHTLLRAHRLQRADHAH</sequence>
<dbReference type="Pfam" id="PF00005">
    <property type="entry name" value="ABC_tran"/>
    <property type="match status" value="1"/>
</dbReference>
<keyword evidence="2" id="KW-0547">Nucleotide-binding</keyword>
<dbReference type="PROSITE" id="PS50893">
    <property type="entry name" value="ABC_TRANSPORTER_2"/>
    <property type="match status" value="1"/>
</dbReference>
<dbReference type="RefSeq" id="WP_114472790.1">
    <property type="nucleotide sequence ID" value="NZ_QPJK01000021.1"/>
</dbReference>
<dbReference type="GO" id="GO:0016887">
    <property type="term" value="F:ATP hydrolysis activity"/>
    <property type="evidence" value="ECO:0007669"/>
    <property type="project" value="InterPro"/>
</dbReference>
<name>A0A368X5A4_9BURK</name>
<organism evidence="5 6">
    <name type="scientific">Pseudorhodoferax soli</name>
    <dbReference type="NCBI Taxonomy" id="545864"/>
    <lineage>
        <taxon>Bacteria</taxon>
        <taxon>Pseudomonadati</taxon>
        <taxon>Pseudomonadota</taxon>
        <taxon>Betaproteobacteria</taxon>
        <taxon>Burkholderiales</taxon>
        <taxon>Comamonadaceae</taxon>
    </lineage>
</organism>
<dbReference type="OrthoDB" id="5296765at2"/>
<dbReference type="PANTHER" id="PTHR42794:SF2">
    <property type="entry name" value="ABC TRANSPORTER ATP-BINDING PROTEIN"/>
    <property type="match status" value="1"/>
</dbReference>
<dbReference type="PROSITE" id="PS00211">
    <property type="entry name" value="ABC_TRANSPORTER_1"/>
    <property type="match status" value="1"/>
</dbReference>
<evidence type="ECO:0000256" key="3">
    <source>
        <dbReference type="ARBA" id="ARBA00022840"/>
    </source>
</evidence>
<evidence type="ECO:0000256" key="2">
    <source>
        <dbReference type="ARBA" id="ARBA00022741"/>
    </source>
</evidence>
<keyword evidence="3 5" id="KW-0067">ATP-binding</keyword>
<dbReference type="SUPFAM" id="SSF52540">
    <property type="entry name" value="P-loop containing nucleoside triphosphate hydrolases"/>
    <property type="match status" value="1"/>
</dbReference>
<dbReference type="InterPro" id="IPR003593">
    <property type="entry name" value="AAA+_ATPase"/>
</dbReference>
<dbReference type="InterPro" id="IPR017871">
    <property type="entry name" value="ABC_transporter-like_CS"/>
</dbReference>
<evidence type="ECO:0000313" key="6">
    <source>
        <dbReference type="Proteomes" id="UP000252884"/>
    </source>
</evidence>
<comment type="caution">
    <text evidence="5">The sequence shown here is derived from an EMBL/GenBank/DDBJ whole genome shotgun (WGS) entry which is preliminary data.</text>
</comment>
<evidence type="ECO:0000259" key="4">
    <source>
        <dbReference type="PROSITE" id="PS50893"/>
    </source>
</evidence>
<proteinExistence type="predicted"/>
<feature type="domain" description="ABC transporter" evidence="4">
    <location>
        <begin position="9"/>
        <end position="234"/>
    </location>
</feature>
<dbReference type="AlphaFoldDB" id="A0A368X5A4"/>
<dbReference type="Gene3D" id="3.40.50.300">
    <property type="entry name" value="P-loop containing nucleotide triphosphate hydrolases"/>
    <property type="match status" value="1"/>
</dbReference>
<reference evidence="5 6" key="1">
    <citation type="submission" date="2018-07" db="EMBL/GenBank/DDBJ databases">
        <title>Genomic Encyclopedia of Type Strains, Phase IV (KMG-IV): sequencing the most valuable type-strain genomes for metagenomic binning, comparative biology and taxonomic classification.</title>
        <authorList>
            <person name="Goeker M."/>
        </authorList>
    </citation>
    <scope>NUCLEOTIDE SEQUENCE [LARGE SCALE GENOMIC DNA]</scope>
    <source>
        <strain evidence="5 6">DSM 21634</strain>
    </source>
</reference>
<keyword evidence="1" id="KW-0472">Membrane</keyword>
<accession>A0A368X5A4</accession>
<dbReference type="PANTHER" id="PTHR42794">
    <property type="entry name" value="HEMIN IMPORT ATP-BINDING PROTEIN HMUV"/>
    <property type="match status" value="1"/>
</dbReference>
<dbReference type="InterPro" id="IPR003439">
    <property type="entry name" value="ABC_transporter-like_ATP-bd"/>
</dbReference>
<keyword evidence="6" id="KW-1185">Reference proteome</keyword>
<dbReference type="Proteomes" id="UP000252884">
    <property type="component" value="Unassembled WGS sequence"/>
</dbReference>
<evidence type="ECO:0000256" key="1">
    <source>
        <dbReference type="ARBA" id="ARBA00022475"/>
    </source>
</evidence>
<dbReference type="GO" id="GO:0005524">
    <property type="term" value="F:ATP binding"/>
    <property type="evidence" value="ECO:0007669"/>
    <property type="project" value="UniProtKB-KW"/>
</dbReference>
<protein>
    <submittedName>
        <fullName evidence="5">Iron complex transport system ATP-binding protein</fullName>
    </submittedName>
</protein>
<evidence type="ECO:0000313" key="5">
    <source>
        <dbReference type="EMBL" id="RCW63123.1"/>
    </source>
</evidence>
<dbReference type="SMART" id="SM00382">
    <property type="entry name" value="AAA"/>
    <property type="match status" value="1"/>
</dbReference>
<keyword evidence="1" id="KW-1003">Cell membrane</keyword>
<dbReference type="CDD" id="cd03214">
    <property type="entry name" value="ABC_Iron-Siderophores_B12_Hemin"/>
    <property type="match status" value="1"/>
</dbReference>
<dbReference type="EMBL" id="QPJK01000021">
    <property type="protein sequence ID" value="RCW63123.1"/>
    <property type="molecule type" value="Genomic_DNA"/>
</dbReference>